<dbReference type="STRING" id="262004.SAMN04489796_1069"/>
<name>A0A1G8GS07_9FLAO</name>
<evidence type="ECO:0000313" key="8">
    <source>
        <dbReference type="Proteomes" id="UP000199492"/>
    </source>
</evidence>
<keyword evidence="3" id="KW-0731">Sigma factor</keyword>
<dbReference type="InterPro" id="IPR036388">
    <property type="entry name" value="WH-like_DNA-bd_sf"/>
</dbReference>
<organism evidence="7 8">
    <name type="scientific">Winogradskyella thalassocola</name>
    <dbReference type="NCBI Taxonomy" id="262004"/>
    <lineage>
        <taxon>Bacteria</taxon>
        <taxon>Pseudomonadati</taxon>
        <taxon>Bacteroidota</taxon>
        <taxon>Flavobacteriia</taxon>
        <taxon>Flavobacteriales</taxon>
        <taxon>Flavobacteriaceae</taxon>
        <taxon>Winogradskyella</taxon>
    </lineage>
</organism>
<reference evidence="8" key="1">
    <citation type="submission" date="2016-10" db="EMBL/GenBank/DDBJ databases">
        <authorList>
            <person name="Varghese N."/>
            <person name="Submissions S."/>
        </authorList>
    </citation>
    <scope>NUCLEOTIDE SEQUENCE [LARGE SCALE GENOMIC DNA]</scope>
    <source>
        <strain evidence="8">DSM 15363</strain>
    </source>
</reference>
<evidence type="ECO:0000259" key="6">
    <source>
        <dbReference type="Pfam" id="PF04542"/>
    </source>
</evidence>
<protein>
    <submittedName>
        <fullName evidence="7">RNA polymerase sigma factor, sigma-70 family</fullName>
    </submittedName>
</protein>
<dbReference type="PANTHER" id="PTHR43133">
    <property type="entry name" value="RNA POLYMERASE ECF-TYPE SIGMA FACTO"/>
    <property type="match status" value="1"/>
</dbReference>
<dbReference type="AlphaFoldDB" id="A0A1G8GS07"/>
<keyword evidence="4" id="KW-0238">DNA-binding</keyword>
<dbReference type="InterPro" id="IPR013325">
    <property type="entry name" value="RNA_pol_sigma_r2"/>
</dbReference>
<evidence type="ECO:0000256" key="3">
    <source>
        <dbReference type="ARBA" id="ARBA00023082"/>
    </source>
</evidence>
<dbReference type="InterPro" id="IPR014284">
    <property type="entry name" value="RNA_pol_sigma-70_dom"/>
</dbReference>
<keyword evidence="5" id="KW-0804">Transcription</keyword>
<dbReference type="Gene3D" id="1.10.1740.10">
    <property type="match status" value="1"/>
</dbReference>
<gene>
    <name evidence="7" type="ORF">SAMN04489796_1069</name>
</gene>
<dbReference type="InterPro" id="IPR039425">
    <property type="entry name" value="RNA_pol_sigma-70-like"/>
</dbReference>
<dbReference type="GO" id="GO:0003677">
    <property type="term" value="F:DNA binding"/>
    <property type="evidence" value="ECO:0007669"/>
    <property type="project" value="UniProtKB-KW"/>
</dbReference>
<accession>A0A1G8GS07</accession>
<comment type="similarity">
    <text evidence="1">Belongs to the sigma-70 factor family. ECF subfamily.</text>
</comment>
<feature type="domain" description="RNA polymerase sigma-70 region 2" evidence="6">
    <location>
        <begin position="29"/>
        <end position="99"/>
    </location>
</feature>
<dbReference type="NCBIfam" id="TIGR02937">
    <property type="entry name" value="sigma70-ECF"/>
    <property type="match status" value="1"/>
</dbReference>
<evidence type="ECO:0000256" key="1">
    <source>
        <dbReference type="ARBA" id="ARBA00010641"/>
    </source>
</evidence>
<dbReference type="Gene3D" id="1.10.10.10">
    <property type="entry name" value="Winged helix-like DNA-binding domain superfamily/Winged helix DNA-binding domain"/>
    <property type="match status" value="1"/>
</dbReference>
<dbReference type="Pfam" id="PF04542">
    <property type="entry name" value="Sigma70_r2"/>
    <property type="match status" value="1"/>
</dbReference>
<sequence length="192" mass="22245">MQEKKPTLSLDNSLIEAVKNNNTQVLKNLYVHNYPKIEILVLKNSGTKDAAKDIYQEAFLAVWQNIKQNKFVPQTESSINGYIYTIAKHKWLDVLRSQGYKKTIVASQLEHFEIKAEENNDIDDDILKDKRLENVMLAFKNLGDACKSLLRKFYFEKKSMNVIAKELALDAASTRNKKYRCMQKLKEIALKN</sequence>
<dbReference type="Proteomes" id="UP000199492">
    <property type="component" value="Unassembled WGS sequence"/>
</dbReference>
<dbReference type="PANTHER" id="PTHR43133:SF8">
    <property type="entry name" value="RNA POLYMERASE SIGMA FACTOR HI_1459-RELATED"/>
    <property type="match status" value="1"/>
</dbReference>
<dbReference type="InterPro" id="IPR013324">
    <property type="entry name" value="RNA_pol_sigma_r3/r4-like"/>
</dbReference>
<dbReference type="OrthoDB" id="1163416at2"/>
<evidence type="ECO:0000256" key="4">
    <source>
        <dbReference type="ARBA" id="ARBA00023125"/>
    </source>
</evidence>
<dbReference type="RefSeq" id="WP_092468932.1">
    <property type="nucleotide sequence ID" value="NZ_FNCZ01000006.1"/>
</dbReference>
<keyword evidence="2" id="KW-0805">Transcription regulation</keyword>
<evidence type="ECO:0000313" key="7">
    <source>
        <dbReference type="EMBL" id="SDH97080.1"/>
    </source>
</evidence>
<dbReference type="SUPFAM" id="SSF88659">
    <property type="entry name" value="Sigma3 and sigma4 domains of RNA polymerase sigma factors"/>
    <property type="match status" value="1"/>
</dbReference>
<dbReference type="InterPro" id="IPR007627">
    <property type="entry name" value="RNA_pol_sigma70_r2"/>
</dbReference>
<keyword evidence="8" id="KW-1185">Reference proteome</keyword>
<dbReference type="GO" id="GO:0016987">
    <property type="term" value="F:sigma factor activity"/>
    <property type="evidence" value="ECO:0007669"/>
    <property type="project" value="UniProtKB-KW"/>
</dbReference>
<proteinExistence type="inferred from homology"/>
<evidence type="ECO:0000256" key="2">
    <source>
        <dbReference type="ARBA" id="ARBA00023015"/>
    </source>
</evidence>
<dbReference type="EMBL" id="FNCZ01000006">
    <property type="protein sequence ID" value="SDH97080.1"/>
    <property type="molecule type" value="Genomic_DNA"/>
</dbReference>
<evidence type="ECO:0000256" key="5">
    <source>
        <dbReference type="ARBA" id="ARBA00023163"/>
    </source>
</evidence>
<dbReference type="SUPFAM" id="SSF88946">
    <property type="entry name" value="Sigma2 domain of RNA polymerase sigma factors"/>
    <property type="match status" value="1"/>
</dbReference>
<dbReference type="GO" id="GO:0006352">
    <property type="term" value="P:DNA-templated transcription initiation"/>
    <property type="evidence" value="ECO:0007669"/>
    <property type="project" value="InterPro"/>
</dbReference>